<organism evidence="6 7">
    <name type="scientific">Micromonospora craniellae</name>
    <dbReference type="NCBI Taxonomy" id="2294034"/>
    <lineage>
        <taxon>Bacteria</taxon>
        <taxon>Bacillati</taxon>
        <taxon>Actinomycetota</taxon>
        <taxon>Actinomycetes</taxon>
        <taxon>Micromonosporales</taxon>
        <taxon>Micromonosporaceae</taxon>
        <taxon>Micromonospora</taxon>
    </lineage>
</organism>
<feature type="domain" description="Carrier" evidence="5">
    <location>
        <begin position="2921"/>
        <end position="2996"/>
    </location>
</feature>
<dbReference type="Gene3D" id="3.30.300.30">
    <property type="match status" value="3"/>
</dbReference>
<dbReference type="SMART" id="SM00823">
    <property type="entry name" value="PKS_PP"/>
    <property type="match status" value="2"/>
</dbReference>
<dbReference type="PANTHER" id="PTHR45527:SF1">
    <property type="entry name" value="FATTY ACID SYNTHASE"/>
    <property type="match status" value="1"/>
</dbReference>
<dbReference type="Gene3D" id="3.40.50.12780">
    <property type="entry name" value="N-terminal domain of ligase-like"/>
    <property type="match status" value="3"/>
</dbReference>
<dbReference type="Gene3D" id="3.30.559.30">
    <property type="entry name" value="Nonribosomal peptide synthetase, condensation domain"/>
    <property type="match status" value="3"/>
</dbReference>
<feature type="region of interest" description="Disordered" evidence="4">
    <location>
        <begin position="937"/>
        <end position="956"/>
    </location>
</feature>
<dbReference type="GO" id="GO:0031177">
    <property type="term" value="F:phosphopantetheine binding"/>
    <property type="evidence" value="ECO:0007669"/>
    <property type="project" value="InterPro"/>
</dbReference>
<feature type="domain" description="Carrier" evidence="5">
    <location>
        <begin position="955"/>
        <end position="1027"/>
    </location>
</feature>
<dbReference type="EMBL" id="QVFU01000047">
    <property type="protein sequence ID" value="RFS43717.1"/>
    <property type="molecule type" value="Genomic_DNA"/>
</dbReference>
<evidence type="ECO:0000256" key="1">
    <source>
        <dbReference type="ARBA" id="ARBA00001957"/>
    </source>
</evidence>
<dbReference type="CDD" id="cd05930">
    <property type="entry name" value="A_NRPS"/>
    <property type="match status" value="3"/>
</dbReference>
<dbReference type="InterPro" id="IPR006162">
    <property type="entry name" value="Ppantetheine_attach_site"/>
</dbReference>
<gene>
    <name evidence="6" type="ORF">D0Q02_26135</name>
</gene>
<reference evidence="6 7" key="1">
    <citation type="submission" date="2018-08" db="EMBL/GenBank/DDBJ databases">
        <title>Verrucosispora craniellae sp. nov., isolated from a marine sponge in the South China Sea.</title>
        <authorList>
            <person name="Li L."/>
            <person name="Lin H.W."/>
        </authorList>
    </citation>
    <scope>NUCLEOTIDE SEQUENCE [LARGE SCALE GENOMIC DNA]</scope>
    <source>
        <strain evidence="6 7">LHW63014</strain>
    </source>
</reference>
<dbReference type="Gene3D" id="3.30.559.10">
    <property type="entry name" value="Chloramphenicol acetyltransferase-like domain"/>
    <property type="match status" value="3"/>
</dbReference>
<name>A0A372FSF7_9ACTN</name>
<evidence type="ECO:0000256" key="2">
    <source>
        <dbReference type="ARBA" id="ARBA00022450"/>
    </source>
</evidence>
<dbReference type="NCBIfam" id="NF003417">
    <property type="entry name" value="PRK04813.1"/>
    <property type="match status" value="4"/>
</dbReference>
<proteinExistence type="predicted"/>
<dbReference type="InterPro" id="IPR045851">
    <property type="entry name" value="AMP-bd_C_sf"/>
</dbReference>
<dbReference type="GO" id="GO:0008610">
    <property type="term" value="P:lipid biosynthetic process"/>
    <property type="evidence" value="ECO:0007669"/>
    <property type="project" value="UniProtKB-ARBA"/>
</dbReference>
<dbReference type="PROSITE" id="PS00012">
    <property type="entry name" value="PHOSPHOPANTETHEINE"/>
    <property type="match status" value="3"/>
</dbReference>
<dbReference type="InterPro" id="IPR025110">
    <property type="entry name" value="AMP-bd_C"/>
</dbReference>
<accession>A0A372FSF7</accession>
<evidence type="ECO:0000313" key="6">
    <source>
        <dbReference type="EMBL" id="RFS43717.1"/>
    </source>
</evidence>
<evidence type="ECO:0000256" key="4">
    <source>
        <dbReference type="SAM" id="MobiDB-lite"/>
    </source>
</evidence>
<protein>
    <submittedName>
        <fullName evidence="6">Amino acid adenylation domain-containing protein</fullName>
    </submittedName>
</protein>
<dbReference type="GO" id="GO:0005829">
    <property type="term" value="C:cytosol"/>
    <property type="evidence" value="ECO:0007669"/>
    <property type="project" value="TreeGrafter"/>
</dbReference>
<feature type="domain" description="Carrier" evidence="5">
    <location>
        <begin position="1941"/>
        <end position="2013"/>
    </location>
</feature>
<dbReference type="Proteomes" id="UP000262621">
    <property type="component" value="Unassembled WGS sequence"/>
</dbReference>
<dbReference type="InterPro" id="IPR001242">
    <property type="entry name" value="Condensation_dom"/>
</dbReference>
<dbReference type="Gene3D" id="3.40.50.1820">
    <property type="entry name" value="alpha/beta hydrolase"/>
    <property type="match status" value="1"/>
</dbReference>
<dbReference type="InterPro" id="IPR036736">
    <property type="entry name" value="ACP-like_sf"/>
</dbReference>
<dbReference type="InterPro" id="IPR042099">
    <property type="entry name" value="ANL_N_sf"/>
</dbReference>
<evidence type="ECO:0000256" key="3">
    <source>
        <dbReference type="ARBA" id="ARBA00022553"/>
    </source>
</evidence>
<dbReference type="InterPro" id="IPR020806">
    <property type="entry name" value="PKS_PP-bd"/>
</dbReference>
<sequence>MVRPRRQRCPSAGGSPILERTELPVSTDARVALSTSQRGIWAAQKLFAEPGAFRAGEITWLPGAIDTAALAAAVSRAFAEADALRVRFHDDEGTPFQVVDASRSLETAVVDEPHSDRAIRDLMRATFSAPMIAPELSTTSVLIRRTDGNWAWFFAADNILLDGYSVTLFIRRVAEIYTAAVRGEPVSDAWFGRLADATADPVAPPEAMDFWRALLDVDSEQAPGTVADLFSFSYRPVRVALPDGGYERLRAYARGIRANWTDLLVAYWGLYNSLAGRRDEIAVRVPFMMRDGRALLRTPSALSRVLPVVATIGPRDTLAETVKAVGRQSQQARAHSAVEDHQITRCWPGNDFSYFTLPSINIKIFDYTARFDQVVGTVETLNPGQIGKLDLSVYSDPADGLRLELAGHESVIGQAEVQRHAAAFARFLTRALESAPDVTLHELAEAAFPASAAVDAAERAALADGSPSPSANGSTLIAANRPGGLVDGLLRGATPGATAVVADGERLSFAQLDARADAFARVLADAGVRAGNRVAVTLPRSVERVVAIVGVLRAGGVCVPVDPNYPARRQQWILEDSGAVAVVGPSGVEATGLRSGPADGAAFVIFTSGTSGRPKGVVLSHRAVANRLVWGAATLELGPGAVALAKSSVGFVDAMTELLVPLAAGATVVVLDDEAAGDPLALADAVRRHGVTHLLTVPGLADVLARAGGGPRPDATARVPGAMGSLRSWVCSGEVLAPATVEAMRVAAPDAVLRNFYGSTEVTGDATAGVGAGIGRAVPGTRVRVLDTWLRPVEPGVVGELYVGGIQLAEAYAGRGALTAERFVAGDDGDRWYRTGDLVRSDPQGSLEFVGRADDQVKIRGFRIELEEVRNCIERHPAVTGAAVVALDHPGGGKYLAAYVTGEAGELAAHVAASLPDYMVPASFTVLDAFPRTPNGKLDRRALPAPDLGSAGGRAPETETERALAGIFRDVLHLDVEVSADDDFFRLGGDSLLATRVIARLGSGLSLRDLFDAPIIAALARVVDSRGAKGPESLRLGSITRPAVVPLSHGQQALWVIDQFGGPRSRYVVPLVLRISGELVEAALAAAVRDVVSRHEVLRTLLVEQDGELRQVVVPVGDILEVEDFAEGRVAEIVRAGFDLGSELPIRAVLLRVAAAEWVLVMAVHHHAIDEWSFPSLLGDLSEAYRARAMGGRPAWKPLPVQYADYAVWQRASDPAVHLDFWRDALDGAPPESGISTDRSPGAEPSHVGADIDFALDPATAEALRGLAAAQGVTTFMAVQAAAALAVSALGGGDDVVIGSPVGGRTEDGLEDMVGYFVNTVPFRHRIGLGDRLADVLGRAREVVLDGLAHQAAPFEQIAAVAGVNRAVNRNPVFQVLLTYRHLADHGVLEPAFPGLQARLERASLGAVKTDLDIYLTETPVAVTGFLTYAVELFDAATAERFVAVFLRVLESLATAPQARVADLDLVQAPAPVETPAASVDASVDELLQRADPDATAVVTDGETLSFAELGARVDAFARLLADAGVRAGNRVAVMLPRSADRVVAILGVLRAGAACVPVDPDYPAQRVQWILEDSVAVAVVGPSGVEATGRVSGPADDAAFVIFTSGTTGRPKGVVLSHRAVVNRLTWGAQVLDLGPGARALVKSSVGFVDAMTELLGPLAAGAAVVVVPDEVAGDPIAVTDAVRRHGVTHLLTVPGLADVLARVPGAMGSLRSWVCSGEVLAPATVEAMRVAAPSAVLRNFYGSTEVTGDATASEGTGIGRAVAGTRVRVLDAWLRPVAQGVVGELYVGGVQLAEGYAGRGALTAERFVAGDDGERWYRTGDLVRSNASGELEFVGRADDQVKIRGFRIELEEVRNSIERHPAVTGAVVVALDHPAGGKYLAAYVTGEADDLRGHVAGLLPDYMVPVTFTVLDAFPRTPNGKLDRRALPAPDFGITGGRAPETETERALAGIFRDVLHLNHDVSADDNFFRLGGDSLLATRVIARAGTGLSLRDLFDAPTVAGLARIAGGAEQPERVRVGDVPRPAAVPASYGQQALWLVDQLGGPGGRYVVPVVLRLSGNLDEAALRSAVQDVVSRHEVLRTLLVEREGSLRQVVVPAADILVVDDFTDAGVAEIVQAGFALGSEIPVRAALLRVAAAEWVFVLAVHHHAIDEWSLPVLLGDLTTAYQARISGDRPSWAPLPVQYADYAVWQRASDPAKDLDFWRAALEGVPPESGISADRMPGPVPSHAGLDIEFSVDPATITALRAQGVTTFMAVQAAAALAVSALGGGDDVVIGSPVGGRTEDGLEDMVGYFVNTVPFRHRIGLGDRLADVLGRAREVVLDGLAHQAAPFEQIAAVAGVNRAVNRNPVFQVLLTYRHLADHGVLEPAFPGLQARLERASLGAVKTDLDIYLTETPVAVTGFLTYAVELFDAATAERFVAVFLRVLESLATAPQARVADLDLVQAPAPVETPAASVDASVDELLQRADPDATAVVTDGETLSFAELGARVDAFARLLADAGVRAGNRVAVMLPRSADRVVAILGVLRAGAACVPVDPDYPAQRVQWILEDSVAVAVVGPSGVEATGRVSGPADDAAFVIFTSGTTGRPKGVVLSHRAVVNRLTWGAQVLDLGPGARALVKSSVGFVDAMTELLGPLAAGAAVVVVPDEVAGDPIAVTDAVRRHGVTHLLTVPGLADVLARVPGAMGSLRSWVCSGEVLAPATVEAMRVAAPSAVLRNFYGSTEVTGDATASEGTGIGRAVAGTRVRVLDAWLRPVAQGVVGELYVGGVQLAEGYAGRGALTAERFVAGDDGERWYRTGDLVRSNASGELEFVGRADDQVKIRGFRIELEEVRNSIERHPAVTGAVVVALDHPAGGKYLAAYVTGEADDLRGHVAGLLPDYMVPVTFTVLDAFPRTPNGKLDRRALPAPDFGITGGRAPETETERALAGIFRDVLHLNHDVSADDDFFRLGGDSILAARIVSAALGHDLPLTLRHVFEQRTVGGLARILPVAAPIPVPVSSVLERLRESGADPNAWVYTETFEVPGHPALGERYAALVAGTDALRLSVQCVSRRLWLTQIEPVASVAVTETAGALRSAARDLVDVTNGTPAALAFARTPTSTVVALAVHAVAADRASARRLADALRFGTNGAPGHLGPALEAVEAAGAAVPDSALGGWQDLLRHVTPPDEASFESGRAETFRWEGAHTDDAVRLTLRRAAGGLISRGGHVGLVDEEVALAAGTGPFTATAPVPADSEDRTASAEFPLLRHHNQAGRRALRRAPVPHVLITRVHGPADDRLEGVETLYRAVIRYQLDPDAATITVLGLAAPAAAVVRDALTGAVAATPN</sequence>
<dbReference type="InterPro" id="IPR020845">
    <property type="entry name" value="AMP-binding_CS"/>
</dbReference>
<dbReference type="SUPFAM" id="SSF47336">
    <property type="entry name" value="ACP-like"/>
    <property type="match status" value="3"/>
</dbReference>
<evidence type="ECO:0000259" key="5">
    <source>
        <dbReference type="PROSITE" id="PS50075"/>
    </source>
</evidence>
<dbReference type="Gene3D" id="1.10.1200.10">
    <property type="entry name" value="ACP-like"/>
    <property type="match status" value="2"/>
</dbReference>
<dbReference type="PANTHER" id="PTHR45527">
    <property type="entry name" value="NONRIBOSOMAL PEPTIDE SYNTHETASE"/>
    <property type="match status" value="1"/>
</dbReference>
<dbReference type="InterPro" id="IPR029058">
    <property type="entry name" value="AB_hydrolase_fold"/>
</dbReference>
<dbReference type="GO" id="GO:0044550">
    <property type="term" value="P:secondary metabolite biosynthetic process"/>
    <property type="evidence" value="ECO:0007669"/>
    <property type="project" value="TreeGrafter"/>
</dbReference>
<dbReference type="InterPro" id="IPR010071">
    <property type="entry name" value="AA_adenyl_dom"/>
</dbReference>
<dbReference type="PROSITE" id="PS50075">
    <property type="entry name" value="CARRIER"/>
    <property type="match status" value="3"/>
</dbReference>
<dbReference type="InterPro" id="IPR009081">
    <property type="entry name" value="PP-bd_ACP"/>
</dbReference>
<dbReference type="Pfam" id="PF13193">
    <property type="entry name" value="AMP-binding_C"/>
    <property type="match status" value="3"/>
</dbReference>
<dbReference type="NCBIfam" id="TIGR01733">
    <property type="entry name" value="AA-adenyl-dom"/>
    <property type="match status" value="3"/>
</dbReference>
<dbReference type="Pfam" id="PF00668">
    <property type="entry name" value="Condensation"/>
    <property type="match status" value="3"/>
</dbReference>
<dbReference type="Pfam" id="PF00550">
    <property type="entry name" value="PP-binding"/>
    <property type="match status" value="3"/>
</dbReference>
<dbReference type="Pfam" id="PF00501">
    <property type="entry name" value="AMP-binding"/>
    <property type="match status" value="6"/>
</dbReference>
<comment type="caution">
    <text evidence="6">The sequence shown here is derived from an EMBL/GenBank/DDBJ whole genome shotgun (WGS) entry which is preliminary data.</text>
</comment>
<keyword evidence="7" id="KW-1185">Reference proteome</keyword>
<dbReference type="GO" id="GO:0043041">
    <property type="term" value="P:amino acid activation for nonribosomal peptide biosynthetic process"/>
    <property type="evidence" value="ECO:0007669"/>
    <property type="project" value="TreeGrafter"/>
</dbReference>
<dbReference type="SUPFAM" id="SSF52777">
    <property type="entry name" value="CoA-dependent acyltransferases"/>
    <property type="match status" value="6"/>
</dbReference>
<comment type="cofactor">
    <cofactor evidence="1">
        <name>pantetheine 4'-phosphate</name>
        <dbReference type="ChEBI" id="CHEBI:47942"/>
    </cofactor>
</comment>
<keyword evidence="2" id="KW-0596">Phosphopantetheine</keyword>
<evidence type="ECO:0000313" key="7">
    <source>
        <dbReference type="Proteomes" id="UP000262621"/>
    </source>
</evidence>
<dbReference type="InterPro" id="IPR000873">
    <property type="entry name" value="AMP-dep_synth/lig_dom"/>
</dbReference>
<dbReference type="InterPro" id="IPR023213">
    <property type="entry name" value="CAT-like_dom_sf"/>
</dbReference>
<dbReference type="SUPFAM" id="SSF56801">
    <property type="entry name" value="Acetyl-CoA synthetase-like"/>
    <property type="match status" value="3"/>
</dbReference>
<keyword evidence="3" id="KW-0597">Phosphoprotein</keyword>
<dbReference type="GO" id="GO:0003824">
    <property type="term" value="F:catalytic activity"/>
    <property type="evidence" value="ECO:0007669"/>
    <property type="project" value="InterPro"/>
</dbReference>
<dbReference type="PROSITE" id="PS00455">
    <property type="entry name" value="AMP_BINDING"/>
    <property type="match status" value="3"/>
</dbReference>